<dbReference type="InterPro" id="IPR050111">
    <property type="entry name" value="C-type_lectin/snaclec_domain"/>
</dbReference>
<protein>
    <recommendedName>
        <fullName evidence="2">C-type lectin domain-containing protein</fullName>
    </recommendedName>
</protein>
<feature type="domain" description="C-type lectin" evidence="2">
    <location>
        <begin position="62"/>
        <end position="181"/>
    </location>
</feature>
<dbReference type="SUPFAM" id="SSF56436">
    <property type="entry name" value="C-type lectin-like"/>
    <property type="match status" value="1"/>
</dbReference>
<evidence type="ECO:0000256" key="1">
    <source>
        <dbReference type="ARBA" id="ARBA00023157"/>
    </source>
</evidence>
<dbReference type="SMART" id="SM00034">
    <property type="entry name" value="CLECT"/>
    <property type="match status" value="1"/>
</dbReference>
<name>A0A8L0DUD1_ONCMY</name>
<dbReference type="GeneTree" id="ENSGT00940000161814"/>
<keyword evidence="1" id="KW-1015">Disulfide bond</keyword>
<dbReference type="Proteomes" id="UP000694395">
    <property type="component" value="Chromosome 2"/>
</dbReference>
<reference evidence="3" key="3">
    <citation type="submission" date="2025-09" db="UniProtKB">
        <authorList>
            <consortium name="Ensembl"/>
        </authorList>
    </citation>
    <scope>IDENTIFICATION</scope>
</reference>
<dbReference type="Pfam" id="PF00059">
    <property type="entry name" value="Lectin_C"/>
    <property type="match status" value="1"/>
</dbReference>
<dbReference type="InterPro" id="IPR016186">
    <property type="entry name" value="C-type_lectin-like/link_sf"/>
</dbReference>
<evidence type="ECO:0000313" key="4">
    <source>
        <dbReference type="Proteomes" id="UP000694395"/>
    </source>
</evidence>
<dbReference type="PROSITE" id="PS50041">
    <property type="entry name" value="C_TYPE_LECTIN_2"/>
    <property type="match status" value="1"/>
</dbReference>
<dbReference type="Ensembl" id="ENSOMYT00000150554.1">
    <property type="protein sequence ID" value="ENSOMYP00000139762.1"/>
    <property type="gene ID" value="ENSOMYG00000067368.1"/>
</dbReference>
<dbReference type="Gene3D" id="3.10.100.10">
    <property type="entry name" value="Mannose-Binding Protein A, subunit A"/>
    <property type="match status" value="1"/>
</dbReference>
<evidence type="ECO:0000313" key="3">
    <source>
        <dbReference type="Ensembl" id="ENSOMYP00000139762.1"/>
    </source>
</evidence>
<accession>A0A8L0DUD1</accession>
<keyword evidence="4" id="KW-1185">Reference proteome</keyword>
<evidence type="ECO:0000259" key="2">
    <source>
        <dbReference type="PROSITE" id="PS50041"/>
    </source>
</evidence>
<dbReference type="PROSITE" id="PS00615">
    <property type="entry name" value="C_TYPE_LECTIN_1"/>
    <property type="match status" value="1"/>
</dbReference>
<dbReference type="InterPro" id="IPR018378">
    <property type="entry name" value="C-type_lectin_CS"/>
</dbReference>
<reference evidence="3" key="1">
    <citation type="submission" date="2020-07" db="EMBL/GenBank/DDBJ databases">
        <title>A long reads based de novo assembly of the rainbow trout Arlee double haploid line genome.</title>
        <authorList>
            <person name="Gao G."/>
            <person name="Palti Y."/>
        </authorList>
    </citation>
    <scope>NUCLEOTIDE SEQUENCE [LARGE SCALE GENOMIC DNA]</scope>
</reference>
<sequence>MLNSYLLCKVICRSVSILSPLKSTAMWNVHCLLLTEAGVEEDQQEAGAAESDYPCPRGWTKYESHCFMFVHTAMTWPQAERYCLSHQANLASVHNCGDNYNLQQLVLKNTGQHQTIWIGGVDAVQNKHWFWSDGSKFDYENWEQGEPNCYGGREHCLQMNYGGDKKWNDLNCEEKLPLVCALKTC</sequence>
<proteinExistence type="predicted"/>
<dbReference type="AlphaFoldDB" id="A0A8L0DUD1"/>
<dbReference type="InterPro" id="IPR001304">
    <property type="entry name" value="C-type_lectin-like"/>
</dbReference>
<dbReference type="InterPro" id="IPR016187">
    <property type="entry name" value="CTDL_fold"/>
</dbReference>
<organism evidence="3 4">
    <name type="scientific">Oncorhynchus mykiss</name>
    <name type="common">Rainbow trout</name>
    <name type="synonym">Salmo gairdneri</name>
    <dbReference type="NCBI Taxonomy" id="8022"/>
    <lineage>
        <taxon>Eukaryota</taxon>
        <taxon>Metazoa</taxon>
        <taxon>Chordata</taxon>
        <taxon>Craniata</taxon>
        <taxon>Vertebrata</taxon>
        <taxon>Euteleostomi</taxon>
        <taxon>Actinopterygii</taxon>
        <taxon>Neopterygii</taxon>
        <taxon>Teleostei</taxon>
        <taxon>Protacanthopterygii</taxon>
        <taxon>Salmoniformes</taxon>
        <taxon>Salmonidae</taxon>
        <taxon>Salmoninae</taxon>
        <taxon>Oncorhynchus</taxon>
    </lineage>
</organism>
<dbReference type="PANTHER" id="PTHR22803">
    <property type="entry name" value="MANNOSE, PHOSPHOLIPASE, LECTIN RECEPTOR RELATED"/>
    <property type="match status" value="1"/>
</dbReference>
<dbReference type="CDD" id="cd00037">
    <property type="entry name" value="CLECT"/>
    <property type="match status" value="1"/>
</dbReference>
<dbReference type="PRINTS" id="PR01504">
    <property type="entry name" value="PNCREATITSAP"/>
</dbReference>
<reference evidence="3" key="2">
    <citation type="submission" date="2025-08" db="UniProtKB">
        <authorList>
            <consortium name="Ensembl"/>
        </authorList>
    </citation>
    <scope>IDENTIFICATION</scope>
</reference>